<comment type="similarity">
    <text evidence="6">Belongs to the WD repeat TRM82 family.</text>
</comment>
<dbReference type="GO" id="GO:0005634">
    <property type="term" value="C:nucleus"/>
    <property type="evidence" value="ECO:0007669"/>
    <property type="project" value="UniProtKB-SubCell"/>
</dbReference>
<gene>
    <name evidence="8" type="ORF">EXIGLDRAFT_837310</name>
</gene>
<evidence type="ECO:0000313" key="9">
    <source>
        <dbReference type="Proteomes" id="UP000077266"/>
    </source>
</evidence>
<dbReference type="AlphaFoldDB" id="A0A166AEP9"/>
<sequence length="416" mass="45259">MARLALSTLIARDDVLLAVAREHVLVYDKFTGSLLRTTKLESRIRACALDPSARNLVVVDDGKKLHVLAFDTLTVQSTRSIAKKSDIALVTPNGEQILLADKFGDAFAYPLHPPADTPTLPATEPVLGELIFGHVSTLTTFLLAPPAPADPKFIISADRDEHIRISHYPLGYVIHTFCLGSTKYVTALHIPPSAPELLLSGGGEDELRLWRWHEGKLLRTFPVGDVVRPRVTVRPPVLKTKPPAAKRQKTDEVEETEPEKVLAVSRIESIDNVVLFSLLGANALFYFQMDWSALDAAVDVRALEFDSPVVDFVLDGDTIWVSLDAQPPSAPLAAATWDAGSTALVMTTAPALSSVPEGDADTDLYLPLALLPKHPDDEGWDVLEAGEAMSDKQRGRRKVKEQLKALQQPASPASVS</sequence>
<dbReference type="FunCoup" id="A0A166AEP9">
    <property type="interactions" value="276"/>
</dbReference>
<reference evidence="8 9" key="1">
    <citation type="journal article" date="2016" name="Mol. Biol. Evol.">
        <title>Comparative Genomics of Early-Diverging Mushroom-Forming Fungi Provides Insights into the Origins of Lignocellulose Decay Capabilities.</title>
        <authorList>
            <person name="Nagy L.G."/>
            <person name="Riley R."/>
            <person name="Tritt A."/>
            <person name="Adam C."/>
            <person name="Daum C."/>
            <person name="Floudas D."/>
            <person name="Sun H."/>
            <person name="Yadav J.S."/>
            <person name="Pangilinan J."/>
            <person name="Larsson K.H."/>
            <person name="Matsuura K."/>
            <person name="Barry K."/>
            <person name="Labutti K."/>
            <person name="Kuo R."/>
            <person name="Ohm R.A."/>
            <person name="Bhattacharya S.S."/>
            <person name="Shirouzu T."/>
            <person name="Yoshinaga Y."/>
            <person name="Martin F.M."/>
            <person name="Grigoriev I.V."/>
            <person name="Hibbett D.S."/>
        </authorList>
    </citation>
    <scope>NUCLEOTIDE SEQUENCE [LARGE SCALE GENOMIC DNA]</scope>
    <source>
        <strain evidence="8 9">HHB12029</strain>
    </source>
</reference>
<feature type="region of interest" description="Disordered" evidence="7">
    <location>
        <begin position="381"/>
        <end position="416"/>
    </location>
</feature>
<evidence type="ECO:0000313" key="8">
    <source>
        <dbReference type="EMBL" id="KZV91189.1"/>
    </source>
</evidence>
<keyword evidence="4 6" id="KW-0677">Repeat</keyword>
<dbReference type="InParanoid" id="A0A166AEP9"/>
<dbReference type="GO" id="GO:0043527">
    <property type="term" value="C:tRNA methyltransferase complex"/>
    <property type="evidence" value="ECO:0007669"/>
    <property type="project" value="TreeGrafter"/>
</dbReference>
<comment type="function">
    <text evidence="6">Required for the formation of N(7)-methylguanine at position 46 (m7G46) in tRNA. In the complex, it is required to stabilize and induce conformational changes of the catalytic subunit.</text>
</comment>
<evidence type="ECO:0000256" key="7">
    <source>
        <dbReference type="SAM" id="MobiDB-lite"/>
    </source>
</evidence>
<protein>
    <submittedName>
        <fullName evidence="8">Uncharacterized protein</fullName>
    </submittedName>
</protein>
<comment type="pathway">
    <text evidence="6">tRNA modification; N(7)-methylguanine-tRNA biosynthesis.</text>
</comment>
<organism evidence="8 9">
    <name type="scientific">Exidia glandulosa HHB12029</name>
    <dbReference type="NCBI Taxonomy" id="1314781"/>
    <lineage>
        <taxon>Eukaryota</taxon>
        <taxon>Fungi</taxon>
        <taxon>Dikarya</taxon>
        <taxon>Basidiomycota</taxon>
        <taxon>Agaricomycotina</taxon>
        <taxon>Agaricomycetes</taxon>
        <taxon>Auriculariales</taxon>
        <taxon>Exidiaceae</taxon>
        <taxon>Exidia</taxon>
    </lineage>
</organism>
<dbReference type="InterPro" id="IPR015943">
    <property type="entry name" value="WD40/YVTN_repeat-like_dom_sf"/>
</dbReference>
<evidence type="ECO:0000256" key="2">
    <source>
        <dbReference type="ARBA" id="ARBA00022574"/>
    </source>
</evidence>
<keyword evidence="2 6" id="KW-0853">WD repeat</keyword>
<dbReference type="SUPFAM" id="SSF50978">
    <property type="entry name" value="WD40 repeat-like"/>
    <property type="match status" value="1"/>
</dbReference>
<dbReference type="PANTHER" id="PTHR16288">
    <property type="entry name" value="WD40 REPEAT PROTEIN 4"/>
    <property type="match status" value="1"/>
</dbReference>
<keyword evidence="5 6" id="KW-0539">Nucleus</keyword>
<proteinExistence type="inferred from homology"/>
<dbReference type="STRING" id="1314781.A0A166AEP9"/>
<comment type="subcellular location">
    <subcellularLocation>
        <location evidence="1 6">Nucleus</location>
    </subcellularLocation>
</comment>
<dbReference type="PANTHER" id="PTHR16288:SF0">
    <property type="entry name" value="TRNA (GUANINE-N(7)-)-METHYLTRANSFERASE NON-CATALYTIC SUBUNIT WDR4"/>
    <property type="match status" value="1"/>
</dbReference>
<name>A0A166AEP9_EXIGL</name>
<dbReference type="Gene3D" id="2.130.10.10">
    <property type="entry name" value="YVTN repeat-like/Quinoprotein amine dehydrogenase"/>
    <property type="match status" value="1"/>
</dbReference>
<keyword evidence="3 6" id="KW-0819">tRNA processing</keyword>
<dbReference type="InterPro" id="IPR036322">
    <property type="entry name" value="WD40_repeat_dom_sf"/>
</dbReference>
<dbReference type="UniPathway" id="UPA00989"/>
<accession>A0A166AEP9</accession>
<dbReference type="EMBL" id="KV426033">
    <property type="protein sequence ID" value="KZV91189.1"/>
    <property type="molecule type" value="Genomic_DNA"/>
</dbReference>
<evidence type="ECO:0000256" key="1">
    <source>
        <dbReference type="ARBA" id="ARBA00004123"/>
    </source>
</evidence>
<evidence type="ECO:0000256" key="3">
    <source>
        <dbReference type="ARBA" id="ARBA00022694"/>
    </source>
</evidence>
<dbReference type="HAMAP" id="MF_03056">
    <property type="entry name" value="TRM82"/>
    <property type="match status" value="1"/>
</dbReference>
<keyword evidence="9" id="KW-1185">Reference proteome</keyword>
<dbReference type="GO" id="GO:0005829">
    <property type="term" value="C:cytosol"/>
    <property type="evidence" value="ECO:0007669"/>
    <property type="project" value="TreeGrafter"/>
</dbReference>
<dbReference type="GO" id="GO:0106004">
    <property type="term" value="P:tRNA (guanine-N7)-methylation"/>
    <property type="evidence" value="ECO:0007669"/>
    <property type="project" value="UniProtKB-UniRule"/>
</dbReference>
<evidence type="ECO:0000256" key="4">
    <source>
        <dbReference type="ARBA" id="ARBA00022737"/>
    </source>
</evidence>
<dbReference type="Proteomes" id="UP000077266">
    <property type="component" value="Unassembled WGS sequence"/>
</dbReference>
<dbReference type="OrthoDB" id="339900at2759"/>
<evidence type="ECO:0000256" key="5">
    <source>
        <dbReference type="ARBA" id="ARBA00023242"/>
    </source>
</evidence>
<dbReference type="InterPro" id="IPR028884">
    <property type="entry name" value="Trm82"/>
</dbReference>
<evidence type="ECO:0000256" key="6">
    <source>
        <dbReference type="HAMAP-Rule" id="MF_03056"/>
    </source>
</evidence>